<dbReference type="AlphaFoldDB" id="A0A1I4LML7"/>
<accession>A0A1I4LML7</accession>
<protein>
    <submittedName>
        <fullName evidence="1">Immunity protein 26</fullName>
    </submittedName>
</protein>
<reference evidence="2" key="1">
    <citation type="submission" date="2016-10" db="EMBL/GenBank/DDBJ databases">
        <authorList>
            <person name="Varghese N."/>
            <person name="Submissions S."/>
        </authorList>
    </citation>
    <scope>NUCLEOTIDE SEQUENCE [LARGE SCALE GENOMIC DNA]</scope>
    <source>
        <strain evidence="2">CGMCC 1.7061</strain>
    </source>
</reference>
<evidence type="ECO:0000313" key="2">
    <source>
        <dbReference type="Proteomes" id="UP000198519"/>
    </source>
</evidence>
<dbReference type="STRING" id="488535.SAMN04487963_0557"/>
<organism evidence="1 2">
    <name type="scientific">Marinobacter zhejiangensis</name>
    <dbReference type="NCBI Taxonomy" id="488535"/>
    <lineage>
        <taxon>Bacteria</taxon>
        <taxon>Pseudomonadati</taxon>
        <taxon>Pseudomonadota</taxon>
        <taxon>Gammaproteobacteria</taxon>
        <taxon>Pseudomonadales</taxon>
        <taxon>Marinobacteraceae</taxon>
        <taxon>Marinobacter</taxon>
    </lineage>
</organism>
<dbReference type="Proteomes" id="UP000198519">
    <property type="component" value="Unassembled WGS sequence"/>
</dbReference>
<gene>
    <name evidence="1" type="ORF">SAMN04487963_0557</name>
</gene>
<name>A0A1I4LML7_9GAMM</name>
<dbReference type="EMBL" id="FOUE01000001">
    <property type="protein sequence ID" value="SFL92199.1"/>
    <property type="molecule type" value="Genomic_DNA"/>
</dbReference>
<keyword evidence="2" id="KW-1185">Reference proteome</keyword>
<dbReference type="OrthoDB" id="7058782at2"/>
<proteinExistence type="predicted"/>
<evidence type="ECO:0000313" key="1">
    <source>
        <dbReference type="EMBL" id="SFL92199.1"/>
    </source>
</evidence>
<sequence length="156" mass="17442">MAMSHSMYPLIPKKASDVKEGDFYYIPLSNGWFACGRLLEIEKKSGRKTKSILVGLHDWTGSEKPTAKDIHNCPIIEQGVMHINSIGHVGGEVVGFKPLGDDGLRPLPQFEAGNLIQGFKNLGPLPQEEYDKYSRRFTYGLKVLLLLAEQHFVKNS</sequence>
<dbReference type="RefSeq" id="WP_139214320.1">
    <property type="nucleotide sequence ID" value="NZ_FOUE01000001.1"/>
</dbReference>